<sequence>MADAAVEFLLENLKQLLVYNANLIGAVKSEVEQIYSDLIEFKAFLKDSKGKRHNHEVLEELVNQIRDVAAEHKARNYIEKAFHILDYPAELRKSVKTIEKIRQRV</sequence>
<dbReference type="EMBL" id="CACTIH010000308">
    <property type="protein sequence ID" value="CAA2959156.1"/>
    <property type="molecule type" value="Genomic_DNA"/>
</dbReference>
<evidence type="ECO:0000256" key="2">
    <source>
        <dbReference type="ARBA" id="ARBA00022614"/>
    </source>
</evidence>
<evidence type="ECO:0000256" key="4">
    <source>
        <dbReference type="ARBA" id="ARBA00022741"/>
    </source>
</evidence>
<protein>
    <recommendedName>
        <fullName evidence="7">Disease resistance N-terminal domain-containing protein</fullName>
    </recommendedName>
</protein>
<dbReference type="GO" id="GO:0005524">
    <property type="term" value="F:ATP binding"/>
    <property type="evidence" value="ECO:0007669"/>
    <property type="project" value="UniProtKB-KW"/>
</dbReference>
<dbReference type="Gramene" id="OE9A010208T1">
    <property type="protein sequence ID" value="OE9A010208C1"/>
    <property type="gene ID" value="OE9A010208"/>
</dbReference>
<evidence type="ECO:0000313" key="9">
    <source>
        <dbReference type="Proteomes" id="UP000594638"/>
    </source>
</evidence>
<dbReference type="GO" id="GO:0006952">
    <property type="term" value="P:defense response"/>
    <property type="evidence" value="ECO:0007669"/>
    <property type="project" value="UniProtKB-KW"/>
</dbReference>
<dbReference type="InterPro" id="IPR038005">
    <property type="entry name" value="RX-like_CC"/>
</dbReference>
<dbReference type="CDD" id="cd14798">
    <property type="entry name" value="RX-CC_like"/>
    <property type="match status" value="1"/>
</dbReference>
<dbReference type="InterPro" id="IPR041118">
    <property type="entry name" value="Rx_N"/>
</dbReference>
<keyword evidence="3" id="KW-0677">Repeat</keyword>
<evidence type="ECO:0000259" key="7">
    <source>
        <dbReference type="Pfam" id="PF18052"/>
    </source>
</evidence>
<evidence type="ECO:0000256" key="3">
    <source>
        <dbReference type="ARBA" id="ARBA00022737"/>
    </source>
</evidence>
<evidence type="ECO:0000256" key="5">
    <source>
        <dbReference type="ARBA" id="ARBA00022821"/>
    </source>
</evidence>
<dbReference type="AlphaFoldDB" id="A0A8S0PWQ8"/>
<proteinExistence type="inferred from homology"/>
<keyword evidence="5" id="KW-0611">Plant defense</keyword>
<dbReference type="Pfam" id="PF18052">
    <property type="entry name" value="Rx_N"/>
    <property type="match status" value="1"/>
</dbReference>
<dbReference type="Proteomes" id="UP000594638">
    <property type="component" value="Unassembled WGS sequence"/>
</dbReference>
<reference evidence="8 9" key="1">
    <citation type="submission" date="2019-12" db="EMBL/GenBank/DDBJ databases">
        <authorList>
            <person name="Alioto T."/>
            <person name="Alioto T."/>
            <person name="Gomez Garrido J."/>
        </authorList>
    </citation>
    <scope>NUCLEOTIDE SEQUENCE [LARGE SCALE GENOMIC DNA]</scope>
</reference>
<keyword evidence="2" id="KW-0433">Leucine-rich repeat</keyword>
<comment type="caution">
    <text evidence="8">The sequence shown here is derived from an EMBL/GenBank/DDBJ whole genome shotgun (WGS) entry which is preliminary data.</text>
</comment>
<accession>A0A8S0PWQ8</accession>
<dbReference type="Gene3D" id="1.20.5.4130">
    <property type="match status" value="1"/>
</dbReference>
<name>A0A8S0PWQ8_OLEEU</name>
<feature type="domain" description="Disease resistance N-terminal" evidence="7">
    <location>
        <begin position="5"/>
        <end position="70"/>
    </location>
</feature>
<keyword evidence="4" id="KW-0547">Nucleotide-binding</keyword>
<keyword evidence="9" id="KW-1185">Reference proteome</keyword>
<organism evidence="8 9">
    <name type="scientific">Olea europaea subsp. europaea</name>
    <dbReference type="NCBI Taxonomy" id="158383"/>
    <lineage>
        <taxon>Eukaryota</taxon>
        <taxon>Viridiplantae</taxon>
        <taxon>Streptophyta</taxon>
        <taxon>Embryophyta</taxon>
        <taxon>Tracheophyta</taxon>
        <taxon>Spermatophyta</taxon>
        <taxon>Magnoliopsida</taxon>
        <taxon>eudicotyledons</taxon>
        <taxon>Gunneridae</taxon>
        <taxon>Pentapetalae</taxon>
        <taxon>asterids</taxon>
        <taxon>lamiids</taxon>
        <taxon>Lamiales</taxon>
        <taxon>Oleaceae</taxon>
        <taxon>Oleeae</taxon>
        <taxon>Olea</taxon>
    </lineage>
</organism>
<keyword evidence="6" id="KW-0067">ATP-binding</keyword>
<comment type="similarity">
    <text evidence="1">Belongs to the disease resistance NB-LRR family.</text>
</comment>
<evidence type="ECO:0000256" key="6">
    <source>
        <dbReference type="ARBA" id="ARBA00022840"/>
    </source>
</evidence>
<dbReference type="OrthoDB" id="646178at2759"/>
<gene>
    <name evidence="8" type="ORF">OLEA9_A010208</name>
</gene>
<evidence type="ECO:0000313" key="8">
    <source>
        <dbReference type="EMBL" id="CAA2959156.1"/>
    </source>
</evidence>
<evidence type="ECO:0000256" key="1">
    <source>
        <dbReference type="ARBA" id="ARBA00008894"/>
    </source>
</evidence>